<dbReference type="PROSITE" id="PS50088">
    <property type="entry name" value="ANK_REPEAT"/>
    <property type="match status" value="2"/>
</dbReference>
<dbReference type="Pfam" id="PF12796">
    <property type="entry name" value="Ank_2"/>
    <property type="match status" value="1"/>
</dbReference>
<feature type="coiled-coil region" evidence="4">
    <location>
        <begin position="367"/>
        <end position="408"/>
    </location>
</feature>
<protein>
    <submittedName>
        <fullName evidence="7">IQ motif and ankyrin repeat domain-containing protein</fullName>
    </submittedName>
</protein>
<evidence type="ECO:0000256" key="1">
    <source>
        <dbReference type="ARBA" id="ARBA00022737"/>
    </source>
</evidence>
<evidence type="ECO:0000256" key="2">
    <source>
        <dbReference type="ARBA" id="ARBA00023043"/>
    </source>
</evidence>
<dbReference type="SUPFAM" id="SSF48403">
    <property type="entry name" value="Ankyrin repeat"/>
    <property type="match status" value="1"/>
</dbReference>
<feature type="compositionally biased region" description="Low complexity" evidence="5">
    <location>
        <begin position="12"/>
        <end position="56"/>
    </location>
</feature>
<dbReference type="GeneID" id="106158392"/>
<evidence type="ECO:0000256" key="5">
    <source>
        <dbReference type="SAM" id="MobiDB-lite"/>
    </source>
</evidence>
<dbReference type="STRING" id="7574.A0A1S3HW65"/>
<dbReference type="KEGG" id="lak:106158392"/>
<dbReference type="OrthoDB" id="426293at2759"/>
<reference evidence="7" key="1">
    <citation type="submission" date="2025-08" db="UniProtKB">
        <authorList>
            <consortium name="RefSeq"/>
        </authorList>
    </citation>
    <scope>IDENTIFICATION</scope>
    <source>
        <tissue evidence="7">Gonads</tissue>
    </source>
</reference>
<feature type="coiled-coil region" evidence="4">
    <location>
        <begin position="84"/>
        <end position="148"/>
    </location>
</feature>
<feature type="region of interest" description="Disordered" evidence="5">
    <location>
        <begin position="1"/>
        <end position="68"/>
    </location>
</feature>
<dbReference type="PANTHER" id="PTHR23206:SF8">
    <property type="entry name" value="ANKYRIN REPEAT AND KH DOMAIN-CONTAINING 1"/>
    <property type="match status" value="1"/>
</dbReference>
<feature type="compositionally biased region" description="Basic residues" evidence="5">
    <location>
        <begin position="1"/>
        <end position="11"/>
    </location>
</feature>
<feature type="compositionally biased region" description="Basic and acidic residues" evidence="5">
    <location>
        <begin position="59"/>
        <end position="68"/>
    </location>
</feature>
<proteinExistence type="predicted"/>
<dbReference type="InterPro" id="IPR051631">
    <property type="entry name" value="Ankyrin-KH/SAM_domain"/>
</dbReference>
<dbReference type="Gene3D" id="3.40.50.300">
    <property type="entry name" value="P-loop containing nucleotide triphosphate hydrolases"/>
    <property type="match status" value="1"/>
</dbReference>
<sequence length="578" mass="65204">MPPKAPVKKPAPKAAVKPAAKGGAGAKPAAGKAAPAKKGAPPAKGKAANATTKGAATEAPKKKVWTKEDDAARKIQTKIRQYLAKKVLQKKKQEKKDYEELMEKLEKEAFVKMVKMEQEQYEKERQQQEEERRRKAEERKRIKRMLEAAFEGDKDEVLTVLKEVADLDNKNGIGNDVIGRGLRQKHELAIVECEDANNNTPLSEAASGGNVDTIKLLLERGADVNSRGQFDRTPLYRAAFAGHLEACEVLLQHGADPRLYANDGSTPESIASIAPIVELLGSWDISQTENILVKLETEKEKRAEIERQRKAAETSKIEEQIKEAEKEYDIAQKTLNKEYCEMNKRITEHDKAVTEGFAKTDITLQMIHDSEADVEVAKINCEKAREKLAQLKLKLREKEKEGMAEEDLPGIKVNIKELDDVLLRDVGNKIKESGKWPLLIDPSSQAATFLRYRDTNYLNALNPAQMEPEKVRLAVLGSVRYGKSLVLDMMEVDMFDTVSDRFDEVHKGLMNMIMDKSLLKDEAYTCLLRKGDPQEYDKNKFIENRVQNFKFVIITKNPLPPAELLERTYAIRIHINTM</sequence>
<name>A0A1S3HW65_LINAN</name>
<feature type="repeat" description="ANK" evidence="3">
    <location>
        <begin position="197"/>
        <end position="229"/>
    </location>
</feature>
<dbReference type="InParanoid" id="A0A1S3HW65"/>
<dbReference type="Proteomes" id="UP000085678">
    <property type="component" value="Unplaced"/>
</dbReference>
<keyword evidence="1" id="KW-0677">Repeat</keyword>
<gene>
    <name evidence="7" type="primary">LOC106158392</name>
</gene>
<dbReference type="InterPro" id="IPR027417">
    <property type="entry name" value="P-loop_NTPase"/>
</dbReference>
<keyword evidence="2 3" id="KW-0040">ANK repeat</keyword>
<evidence type="ECO:0000313" key="7">
    <source>
        <dbReference type="RefSeq" id="XP_013389791.1"/>
    </source>
</evidence>
<dbReference type="PROSITE" id="PS50297">
    <property type="entry name" value="ANK_REP_REGION"/>
    <property type="match status" value="2"/>
</dbReference>
<dbReference type="SMART" id="SM00248">
    <property type="entry name" value="ANK"/>
    <property type="match status" value="2"/>
</dbReference>
<keyword evidence="6" id="KW-1185">Reference proteome</keyword>
<dbReference type="Gene3D" id="1.25.40.20">
    <property type="entry name" value="Ankyrin repeat-containing domain"/>
    <property type="match status" value="1"/>
</dbReference>
<evidence type="ECO:0000256" key="4">
    <source>
        <dbReference type="SAM" id="Coils"/>
    </source>
</evidence>
<accession>A0A1S3HW65</accession>
<dbReference type="PROSITE" id="PS50096">
    <property type="entry name" value="IQ"/>
    <property type="match status" value="1"/>
</dbReference>
<dbReference type="InterPro" id="IPR036770">
    <property type="entry name" value="Ankyrin_rpt-contain_sf"/>
</dbReference>
<keyword evidence="4" id="KW-0175">Coiled coil</keyword>
<feature type="repeat" description="ANK" evidence="3">
    <location>
        <begin position="230"/>
        <end position="262"/>
    </location>
</feature>
<dbReference type="PANTHER" id="PTHR23206">
    <property type="entry name" value="MASK PROTEIN"/>
    <property type="match status" value="1"/>
</dbReference>
<dbReference type="RefSeq" id="XP_013389791.1">
    <property type="nucleotide sequence ID" value="XM_013534337.1"/>
</dbReference>
<evidence type="ECO:0000256" key="3">
    <source>
        <dbReference type="PROSITE-ProRule" id="PRU00023"/>
    </source>
</evidence>
<dbReference type="AlphaFoldDB" id="A0A1S3HW65"/>
<feature type="coiled-coil region" evidence="4">
    <location>
        <begin position="288"/>
        <end position="341"/>
    </location>
</feature>
<organism evidence="6 7">
    <name type="scientific">Lingula anatina</name>
    <name type="common">Brachiopod</name>
    <name type="synonym">Lingula unguis</name>
    <dbReference type="NCBI Taxonomy" id="7574"/>
    <lineage>
        <taxon>Eukaryota</taxon>
        <taxon>Metazoa</taxon>
        <taxon>Spiralia</taxon>
        <taxon>Lophotrochozoa</taxon>
        <taxon>Brachiopoda</taxon>
        <taxon>Linguliformea</taxon>
        <taxon>Lingulata</taxon>
        <taxon>Lingulida</taxon>
        <taxon>Linguloidea</taxon>
        <taxon>Lingulidae</taxon>
        <taxon>Lingula</taxon>
    </lineage>
</organism>
<evidence type="ECO:0000313" key="6">
    <source>
        <dbReference type="Proteomes" id="UP000085678"/>
    </source>
</evidence>
<dbReference type="InterPro" id="IPR002110">
    <property type="entry name" value="Ankyrin_rpt"/>
</dbReference>